<dbReference type="AlphaFoldDB" id="A0A7X5J8Y2"/>
<reference evidence="2" key="1">
    <citation type="submission" date="2020-01" db="EMBL/GenBank/DDBJ databases">
        <authorList>
            <person name="Fang Y."/>
            <person name="Sun R."/>
            <person name="Nie L."/>
            <person name="He J."/>
            <person name="Hao L."/>
            <person name="Wang L."/>
            <person name="Su S."/>
            <person name="Lv E."/>
            <person name="Zhang Z."/>
            <person name="Xie R."/>
            <person name="Liu H."/>
        </authorList>
    </citation>
    <scope>NUCLEOTIDE SEQUENCE [LARGE SCALE GENOMIC DNA]</scope>
    <source>
        <strain evidence="2">XCT-53</strain>
    </source>
</reference>
<accession>A0A7X5J8Y2</accession>
<dbReference type="Gene3D" id="1.10.1220.10">
    <property type="entry name" value="Met repressor-like"/>
    <property type="match status" value="1"/>
</dbReference>
<comment type="caution">
    <text evidence="1">The sequence shown here is derived from an EMBL/GenBank/DDBJ whole genome shotgun (WGS) entry which is preliminary data.</text>
</comment>
<organism evidence="1 2">
    <name type="scientific">Pannonibacter tanglangensis</name>
    <dbReference type="NCBI Taxonomy" id="2750084"/>
    <lineage>
        <taxon>Bacteria</taxon>
        <taxon>Pseudomonadati</taxon>
        <taxon>Pseudomonadota</taxon>
        <taxon>Alphaproteobacteria</taxon>
        <taxon>Hyphomicrobiales</taxon>
        <taxon>Stappiaceae</taxon>
        <taxon>Pannonibacter</taxon>
    </lineage>
</organism>
<dbReference type="EMBL" id="JAABLQ010000001">
    <property type="protein sequence ID" value="NBN77745.1"/>
    <property type="molecule type" value="Genomic_DNA"/>
</dbReference>
<proteinExistence type="predicted"/>
<evidence type="ECO:0000313" key="1">
    <source>
        <dbReference type="EMBL" id="NBN77745.1"/>
    </source>
</evidence>
<gene>
    <name evidence="1" type="ORF">GWI72_05620</name>
</gene>
<keyword evidence="2" id="KW-1185">Reference proteome</keyword>
<evidence type="ECO:0000313" key="2">
    <source>
        <dbReference type="Proteomes" id="UP000586722"/>
    </source>
</evidence>
<dbReference type="RefSeq" id="WP_161708083.1">
    <property type="nucleotide sequence ID" value="NZ_JAABLQ010000001.1"/>
</dbReference>
<dbReference type="Pfam" id="PF04221">
    <property type="entry name" value="RelB"/>
    <property type="match status" value="1"/>
</dbReference>
<dbReference type="Proteomes" id="UP000586722">
    <property type="component" value="Unassembled WGS sequence"/>
</dbReference>
<name>A0A7X5J8Y2_9HYPH</name>
<dbReference type="Gene3D" id="6.20.450.20">
    <property type="match status" value="1"/>
</dbReference>
<dbReference type="InterPro" id="IPR013321">
    <property type="entry name" value="Arc_rbn_hlx_hlx"/>
</dbReference>
<dbReference type="InterPro" id="IPR007337">
    <property type="entry name" value="RelB/DinJ"/>
</dbReference>
<sequence>MTAKTGMLHVRIEDETKARAAAALDGTGLTLSDAVRILVTRIAQDGVLPPGLLLDTQAHDAWFRDKVAEALNDLSAPLSHEDVMAAAARRIARGRLDSGD</sequence>
<protein>
    <submittedName>
        <fullName evidence="1">Type II toxin-antitoxin system antitoxin, RelB/DinJ family</fullName>
    </submittedName>
</protein>
<dbReference type="GO" id="GO:0006355">
    <property type="term" value="P:regulation of DNA-templated transcription"/>
    <property type="evidence" value="ECO:0007669"/>
    <property type="project" value="InterPro"/>
</dbReference>